<name>A0A218XSR2_PUNGR</name>
<dbReference type="RefSeq" id="XP_031399228.1">
    <property type="nucleotide sequence ID" value="XM_031543368.1"/>
</dbReference>
<dbReference type="PANTHER" id="PTHR46368:SF5">
    <property type="entry name" value="NAD(P)-BINDING ROSSMANN-FOLD SUPERFAMILY PROTEIN"/>
    <property type="match status" value="1"/>
</dbReference>
<reference evidence="2" key="2">
    <citation type="submission" date="2017-06" db="EMBL/GenBank/DDBJ databases">
        <title>The pomegranate genome and the genomics of punicalagin biosynthesis.</title>
        <authorList>
            <person name="Xu C."/>
        </authorList>
    </citation>
    <scope>NUCLEOTIDE SEQUENCE [LARGE SCALE GENOMIC DNA]</scope>
    <source>
        <tissue evidence="2">Fresh leaf</tissue>
    </source>
</reference>
<feature type="domain" description="Gfo/Idh/MocA-like oxidoreductase N-terminal" evidence="1">
    <location>
        <begin position="8"/>
        <end position="127"/>
    </location>
</feature>
<dbReference type="InterPro" id="IPR000683">
    <property type="entry name" value="Gfo/Idh/MocA-like_OxRdtase_N"/>
</dbReference>
<evidence type="ECO:0000313" key="3">
    <source>
        <dbReference type="Proteomes" id="UP000197138"/>
    </source>
</evidence>
<evidence type="ECO:0000313" key="5">
    <source>
        <dbReference type="RefSeq" id="XP_031399228.1"/>
    </source>
</evidence>
<reference evidence="4" key="3">
    <citation type="journal article" date="2020" name="Plant Biotechnol. J.">
        <title>The pomegranate (Punica granatum L.) draft genome dissects genetic divergence between soft- and hard-seeded cultivars.</title>
        <authorList>
            <person name="Luo X."/>
            <person name="Li H."/>
            <person name="Wu Z."/>
            <person name="Yao W."/>
            <person name="Zhao P."/>
            <person name="Cao D."/>
            <person name="Yu H."/>
            <person name="Li K."/>
            <person name="Poudel K."/>
            <person name="Zhao D."/>
            <person name="Zhang F."/>
            <person name="Xia X."/>
            <person name="Chen L."/>
            <person name="Wang Q."/>
            <person name="Jing D."/>
            <person name="Cao S."/>
        </authorList>
    </citation>
    <scope>NUCLEOTIDE SEQUENCE [LARGE SCALE GENOMIC DNA]</scope>
</reference>
<keyword evidence="4" id="KW-1185">Reference proteome</keyword>
<dbReference type="OrthoDB" id="2129491at2759"/>
<dbReference type="Pfam" id="PF01408">
    <property type="entry name" value="GFO_IDH_MocA"/>
    <property type="match status" value="1"/>
</dbReference>
<dbReference type="GO" id="GO:0000166">
    <property type="term" value="F:nucleotide binding"/>
    <property type="evidence" value="ECO:0007669"/>
    <property type="project" value="InterPro"/>
</dbReference>
<dbReference type="SUPFAM" id="SSF51735">
    <property type="entry name" value="NAD(P)-binding Rossmann-fold domains"/>
    <property type="match status" value="1"/>
</dbReference>
<dbReference type="InterPro" id="IPR036291">
    <property type="entry name" value="NAD(P)-bd_dom_sf"/>
</dbReference>
<proteinExistence type="predicted"/>
<organism evidence="2 3">
    <name type="scientific">Punica granatum</name>
    <name type="common">Pomegranate</name>
    <dbReference type="NCBI Taxonomy" id="22663"/>
    <lineage>
        <taxon>Eukaryota</taxon>
        <taxon>Viridiplantae</taxon>
        <taxon>Streptophyta</taxon>
        <taxon>Embryophyta</taxon>
        <taxon>Tracheophyta</taxon>
        <taxon>Spermatophyta</taxon>
        <taxon>Magnoliopsida</taxon>
        <taxon>eudicotyledons</taxon>
        <taxon>Gunneridae</taxon>
        <taxon>Pentapetalae</taxon>
        <taxon>rosids</taxon>
        <taxon>malvids</taxon>
        <taxon>Myrtales</taxon>
        <taxon>Lythraceae</taxon>
        <taxon>Punica</taxon>
    </lineage>
</organism>
<dbReference type="SUPFAM" id="SSF55347">
    <property type="entry name" value="Glyceraldehyde-3-phosphate dehydrogenase-like, C-terminal domain"/>
    <property type="match status" value="1"/>
</dbReference>
<evidence type="ECO:0000313" key="2">
    <source>
        <dbReference type="EMBL" id="OWM88067.1"/>
    </source>
</evidence>
<reference evidence="5" key="4">
    <citation type="submission" date="2025-04" db="UniProtKB">
        <authorList>
            <consortium name="RefSeq"/>
        </authorList>
    </citation>
    <scope>IDENTIFICATION</scope>
    <source>
        <tissue evidence="5">Leaf</tissue>
    </source>
</reference>
<dbReference type="Gene3D" id="3.40.50.720">
    <property type="entry name" value="NAD(P)-binding Rossmann-like Domain"/>
    <property type="match status" value="1"/>
</dbReference>
<sequence>MADEDERVRIGIVGCAEIARKLCRAISLSPSATLWAIGSRSIDKARSFAHQNGLSSSVRLYGSYMEVVEDPDVDAVYLPLPTSLHVQWAVLAARHKKHVLLEKPAALDLPQLDQILEACSSNRVQFMDGAMWLHHPRTSRMRELMTDPQLFGHLNSVHRNSTFCATPEFLDGNIRVKPDLDGLGALGDLGWYSVGSILWAAGYRLPTSVVALPQVTCNSAGVILACSASLIWDWRRVPNPDLDSPRHPHPPYQTVATFHCSFLANLSMDLAIIGSNGSIHVMDLTIPIEEQSASFDFTPATKFVELHIGWSTKPERIQVSSELPQEALMVEEFASLVRGIKRSGCQPDSKWPEISRKTQLVLDAVKKSIDLGYAPVHL</sequence>
<dbReference type="GeneID" id="116209653"/>
<accession>A0A218XSR2</accession>
<dbReference type="PANTHER" id="PTHR46368">
    <property type="match status" value="1"/>
</dbReference>
<dbReference type="Gene3D" id="3.30.360.10">
    <property type="entry name" value="Dihydrodipicolinate Reductase, domain 2"/>
    <property type="match status" value="1"/>
</dbReference>
<protein>
    <submittedName>
        <fullName evidence="5">Uncharacterized oxidoreductase At4g09670-like</fullName>
    </submittedName>
</protein>
<dbReference type="EMBL" id="MTKT01000799">
    <property type="protein sequence ID" value="OWM88067.1"/>
    <property type="molecule type" value="Genomic_DNA"/>
</dbReference>
<gene>
    <name evidence="5" type="primary">LOC116209653</name>
    <name evidence="2" type="ORF">CDL15_Pgr016640</name>
</gene>
<dbReference type="Proteomes" id="UP000515151">
    <property type="component" value="Chromosome 5"/>
</dbReference>
<dbReference type="AlphaFoldDB" id="A0A218XSR2"/>
<reference evidence="3" key="1">
    <citation type="journal article" date="2017" name="Plant J.">
        <title>The pomegranate (Punica granatum L.) genome and the genomics of punicalagin biosynthesis.</title>
        <authorList>
            <person name="Qin G."/>
            <person name="Xu C."/>
            <person name="Ming R."/>
            <person name="Tang H."/>
            <person name="Guyot R."/>
            <person name="Kramer E.M."/>
            <person name="Hu Y."/>
            <person name="Yi X."/>
            <person name="Qi Y."/>
            <person name="Xu X."/>
            <person name="Gao Z."/>
            <person name="Pan H."/>
            <person name="Jian J."/>
            <person name="Tian Y."/>
            <person name="Yue Z."/>
            <person name="Xu Y."/>
        </authorList>
    </citation>
    <scope>NUCLEOTIDE SEQUENCE [LARGE SCALE GENOMIC DNA]</scope>
    <source>
        <strain evidence="3">cv. Dabenzi</strain>
    </source>
</reference>
<evidence type="ECO:0000313" key="4">
    <source>
        <dbReference type="Proteomes" id="UP000515151"/>
    </source>
</evidence>
<dbReference type="Proteomes" id="UP000197138">
    <property type="component" value="Unassembled WGS sequence"/>
</dbReference>
<evidence type="ECO:0000259" key="1">
    <source>
        <dbReference type="Pfam" id="PF01408"/>
    </source>
</evidence>